<proteinExistence type="predicted"/>
<evidence type="ECO:0000259" key="1">
    <source>
        <dbReference type="Pfam" id="PF25199"/>
    </source>
</evidence>
<gene>
    <name evidence="2" type="ORF">RW095_22905</name>
</gene>
<protein>
    <recommendedName>
        <fullName evidence="1">Novel STAND NTPase 5 domain-containing protein</fullName>
    </recommendedName>
</protein>
<reference evidence="2 3" key="1">
    <citation type="submission" date="2023-10" db="EMBL/GenBank/DDBJ databases">
        <title>Surface-active antibiotics is a multifunctional adaptation for post-fire microbes.</title>
        <authorList>
            <person name="Liu M.D."/>
            <person name="Du Y."/>
            <person name="Koupaei S.K."/>
            <person name="Kim N.R."/>
            <person name="Zhang W."/>
            <person name="Traxler M.F."/>
        </authorList>
    </citation>
    <scope>NUCLEOTIDE SEQUENCE [LARGE SCALE GENOMIC DNA]</scope>
    <source>
        <strain evidence="2 3">F3</strain>
    </source>
</reference>
<name>A0ABZ0ERA3_9BURK</name>
<dbReference type="RefSeq" id="WP_317021287.1">
    <property type="nucleotide sequence ID" value="NZ_CP136513.1"/>
</dbReference>
<dbReference type="SUPFAM" id="SSF52540">
    <property type="entry name" value="P-loop containing nucleoside triphosphate hydrolases"/>
    <property type="match status" value="1"/>
</dbReference>
<dbReference type="Gene3D" id="3.40.50.300">
    <property type="entry name" value="P-loop containing nucleotide triphosphate hydrolases"/>
    <property type="match status" value="1"/>
</dbReference>
<evidence type="ECO:0000313" key="3">
    <source>
        <dbReference type="Proteomes" id="UP001302652"/>
    </source>
</evidence>
<keyword evidence="3" id="KW-1185">Reference proteome</keyword>
<evidence type="ECO:0000313" key="2">
    <source>
        <dbReference type="EMBL" id="WOD19116.1"/>
    </source>
</evidence>
<dbReference type="EMBL" id="CP136513">
    <property type="protein sequence ID" value="WOD19116.1"/>
    <property type="molecule type" value="Genomic_DNA"/>
</dbReference>
<dbReference type="InterPro" id="IPR027417">
    <property type="entry name" value="P-loop_NTPase"/>
</dbReference>
<dbReference type="Proteomes" id="UP001302652">
    <property type="component" value="Chromosome 1"/>
</dbReference>
<accession>A0ABZ0ERA3</accession>
<sequence>MSRRVRQFLDDPNSRRRAICVLSEAGSGKTTCLRRVAYDFVQEGQTVLFLNSRGDLDIDNAAVCFTQIARPFVVVIDGLADHVSTVRALLTNPGVTRPFIVLSAERQYRQAHIDRLLGDLALEFTGMSSWPRAALTQLIEKYRQYGLVGAGDAIKYPEKYADELRGEAVAIVTCRILNNFRPLDKL</sequence>
<dbReference type="Pfam" id="PF25199">
    <property type="entry name" value="nSTAND_NTPase5"/>
    <property type="match status" value="1"/>
</dbReference>
<dbReference type="InterPro" id="IPR057574">
    <property type="entry name" value="nSTAND_NTPase5_dom"/>
</dbReference>
<feature type="domain" description="Novel STAND NTPase 5" evidence="1">
    <location>
        <begin position="7"/>
        <end position="110"/>
    </location>
</feature>
<organism evidence="2 3">
    <name type="scientific">Paraburkholderia kirstenboschensis</name>
    <dbReference type="NCBI Taxonomy" id="1245436"/>
    <lineage>
        <taxon>Bacteria</taxon>
        <taxon>Pseudomonadati</taxon>
        <taxon>Pseudomonadota</taxon>
        <taxon>Betaproteobacteria</taxon>
        <taxon>Burkholderiales</taxon>
        <taxon>Burkholderiaceae</taxon>
        <taxon>Paraburkholderia</taxon>
    </lineage>
</organism>